<dbReference type="AlphaFoldDB" id="A0AAE1QHK9"/>
<dbReference type="InterPro" id="IPR055475">
    <property type="entry name" value="DUF7047"/>
</dbReference>
<gene>
    <name evidence="3" type="ORF">Pmani_002890</name>
</gene>
<sequence length="242" mass="27030">MTRRTVFSYCGKLVGHLPVCGWLRVAVAYVKRRANLVTQEWDDLIVGDELKILLEDIMDRVGKDDPVRGRWEVTGDVAKVWVDASSLAMGAMIEVDGDIIKDATWLRPNCASHINMAEFDAVIKGLNLVLAWHMKRMELMTDSSTVWRWINDGLTGRAWLKTKAASEMLIHRRIDIILSLVNECGLTLTVTLVPSIGNRADALTRVLQSWLKMLAVSTVKLPSVCAAAVEPTTDKLVTEVHH</sequence>
<evidence type="ECO:0008006" key="5">
    <source>
        <dbReference type="Google" id="ProtNLM"/>
    </source>
</evidence>
<evidence type="ECO:0000313" key="4">
    <source>
        <dbReference type="Proteomes" id="UP001292094"/>
    </source>
</evidence>
<keyword evidence="4" id="KW-1185">Reference proteome</keyword>
<reference evidence="3" key="1">
    <citation type="submission" date="2023-11" db="EMBL/GenBank/DDBJ databases">
        <title>Genome assemblies of two species of porcelain crab, Petrolisthes cinctipes and Petrolisthes manimaculis (Anomura: Porcellanidae).</title>
        <authorList>
            <person name="Angst P."/>
        </authorList>
    </citation>
    <scope>NUCLEOTIDE SEQUENCE</scope>
    <source>
        <strain evidence="3">PB745_02</strain>
        <tissue evidence="3">Gill</tissue>
    </source>
</reference>
<evidence type="ECO:0000313" key="3">
    <source>
        <dbReference type="EMBL" id="KAK4326576.1"/>
    </source>
</evidence>
<proteinExistence type="predicted"/>
<dbReference type="InterPro" id="IPR002156">
    <property type="entry name" value="RNaseH_domain"/>
</dbReference>
<feature type="domain" description="RNase H type-1" evidence="1">
    <location>
        <begin position="112"/>
        <end position="153"/>
    </location>
</feature>
<dbReference type="SUPFAM" id="SSF53098">
    <property type="entry name" value="Ribonuclease H-like"/>
    <property type="match status" value="1"/>
</dbReference>
<comment type="caution">
    <text evidence="3">The sequence shown here is derived from an EMBL/GenBank/DDBJ whole genome shotgun (WGS) entry which is preliminary data.</text>
</comment>
<dbReference type="Proteomes" id="UP001292094">
    <property type="component" value="Unassembled WGS sequence"/>
</dbReference>
<dbReference type="Pfam" id="PF13456">
    <property type="entry name" value="RVT_3"/>
    <property type="match status" value="1"/>
</dbReference>
<dbReference type="InterPro" id="IPR012337">
    <property type="entry name" value="RNaseH-like_sf"/>
</dbReference>
<protein>
    <recommendedName>
        <fullName evidence="5">RNase H type-1 domain-containing protein</fullName>
    </recommendedName>
</protein>
<name>A0AAE1QHK9_9EUCA</name>
<dbReference type="Pfam" id="PF23088">
    <property type="entry name" value="DUF7047"/>
    <property type="match status" value="1"/>
</dbReference>
<evidence type="ECO:0000259" key="1">
    <source>
        <dbReference type="Pfam" id="PF13456"/>
    </source>
</evidence>
<dbReference type="GO" id="GO:0004523">
    <property type="term" value="F:RNA-DNA hybrid ribonuclease activity"/>
    <property type="evidence" value="ECO:0007669"/>
    <property type="project" value="InterPro"/>
</dbReference>
<dbReference type="Gene3D" id="3.30.420.10">
    <property type="entry name" value="Ribonuclease H-like superfamily/Ribonuclease H"/>
    <property type="match status" value="1"/>
</dbReference>
<dbReference type="InterPro" id="IPR036397">
    <property type="entry name" value="RNaseH_sf"/>
</dbReference>
<feature type="domain" description="DUF7047" evidence="2">
    <location>
        <begin position="2"/>
        <end position="63"/>
    </location>
</feature>
<organism evidence="3 4">
    <name type="scientific">Petrolisthes manimaculis</name>
    <dbReference type="NCBI Taxonomy" id="1843537"/>
    <lineage>
        <taxon>Eukaryota</taxon>
        <taxon>Metazoa</taxon>
        <taxon>Ecdysozoa</taxon>
        <taxon>Arthropoda</taxon>
        <taxon>Crustacea</taxon>
        <taxon>Multicrustacea</taxon>
        <taxon>Malacostraca</taxon>
        <taxon>Eumalacostraca</taxon>
        <taxon>Eucarida</taxon>
        <taxon>Decapoda</taxon>
        <taxon>Pleocyemata</taxon>
        <taxon>Anomura</taxon>
        <taxon>Galatheoidea</taxon>
        <taxon>Porcellanidae</taxon>
        <taxon>Petrolisthes</taxon>
    </lineage>
</organism>
<dbReference type="GO" id="GO:0003676">
    <property type="term" value="F:nucleic acid binding"/>
    <property type="evidence" value="ECO:0007669"/>
    <property type="project" value="InterPro"/>
</dbReference>
<dbReference type="EMBL" id="JAWZYT010000207">
    <property type="protein sequence ID" value="KAK4326576.1"/>
    <property type="molecule type" value="Genomic_DNA"/>
</dbReference>
<accession>A0AAE1QHK9</accession>
<evidence type="ECO:0000259" key="2">
    <source>
        <dbReference type="Pfam" id="PF23088"/>
    </source>
</evidence>